<gene>
    <name evidence="2" type="ORF">H5410_008441</name>
</gene>
<comment type="caution">
    <text evidence="2">The sequence shown here is derived from an EMBL/GenBank/DDBJ whole genome shotgun (WGS) entry which is preliminary data.</text>
</comment>
<keyword evidence="3" id="KW-1185">Reference proteome</keyword>
<dbReference type="EMBL" id="JACXVP010000002">
    <property type="protein sequence ID" value="KAG5623223.1"/>
    <property type="molecule type" value="Genomic_DNA"/>
</dbReference>
<evidence type="ECO:0000313" key="3">
    <source>
        <dbReference type="Proteomes" id="UP000824120"/>
    </source>
</evidence>
<evidence type="ECO:0000256" key="1">
    <source>
        <dbReference type="SAM" id="Phobius"/>
    </source>
</evidence>
<accession>A0A9J6AGS6</accession>
<reference evidence="2 3" key="1">
    <citation type="submission" date="2020-09" db="EMBL/GenBank/DDBJ databases">
        <title>De no assembly of potato wild relative species, Solanum commersonii.</title>
        <authorList>
            <person name="Cho K."/>
        </authorList>
    </citation>
    <scope>NUCLEOTIDE SEQUENCE [LARGE SCALE GENOMIC DNA]</scope>
    <source>
        <strain evidence="2">LZ3.2</strain>
        <tissue evidence="2">Leaf</tissue>
    </source>
</reference>
<evidence type="ECO:0000313" key="2">
    <source>
        <dbReference type="EMBL" id="KAG5623223.1"/>
    </source>
</evidence>
<sequence>MHLYNFSKAIKPLLTAAGAADTSNDLSLLSSSSTLWVVGCDLPGKLIDRTLENQRLGVQTNVGNMENDNAAVRVSQSTNCFKDKTNLLASFFIFLLKLVNFAIPASALASPFRLLNED</sequence>
<dbReference type="Proteomes" id="UP000824120">
    <property type="component" value="Chromosome 2"/>
</dbReference>
<organism evidence="2 3">
    <name type="scientific">Solanum commersonii</name>
    <name type="common">Commerson's wild potato</name>
    <name type="synonym">Commerson's nightshade</name>
    <dbReference type="NCBI Taxonomy" id="4109"/>
    <lineage>
        <taxon>Eukaryota</taxon>
        <taxon>Viridiplantae</taxon>
        <taxon>Streptophyta</taxon>
        <taxon>Embryophyta</taxon>
        <taxon>Tracheophyta</taxon>
        <taxon>Spermatophyta</taxon>
        <taxon>Magnoliopsida</taxon>
        <taxon>eudicotyledons</taxon>
        <taxon>Gunneridae</taxon>
        <taxon>Pentapetalae</taxon>
        <taxon>asterids</taxon>
        <taxon>lamiids</taxon>
        <taxon>Solanales</taxon>
        <taxon>Solanaceae</taxon>
        <taxon>Solanoideae</taxon>
        <taxon>Solaneae</taxon>
        <taxon>Solanum</taxon>
    </lineage>
</organism>
<dbReference type="AlphaFoldDB" id="A0A9J6AGS6"/>
<proteinExistence type="predicted"/>
<name>A0A9J6AGS6_SOLCO</name>
<keyword evidence="1" id="KW-1133">Transmembrane helix</keyword>
<keyword evidence="1" id="KW-0812">Transmembrane</keyword>
<feature type="transmembrane region" description="Helical" evidence="1">
    <location>
        <begin position="87"/>
        <end position="109"/>
    </location>
</feature>
<keyword evidence="1" id="KW-0472">Membrane</keyword>
<protein>
    <submittedName>
        <fullName evidence="2">Uncharacterized protein</fullName>
    </submittedName>
</protein>